<dbReference type="InterPro" id="IPR030916">
    <property type="entry name" value="ELWxxDGT_rpt"/>
</dbReference>
<name>A0ABT8R8S6_9BACT</name>
<dbReference type="RefSeq" id="WP_302038472.1">
    <property type="nucleotide sequence ID" value="NZ_JAUKPO010000008.1"/>
</dbReference>
<sequence length="160" mass="16619">MSATQAVIFFLASVFLVAPLLAQENPTGLTNVNGTLFFAASTPDKGTELWKSNGTPAGTLLVKDIASMAASSSPANLKKIGSTLYFTANSKELWKSNGTAEGTVLIKSFTSSVASPVSQLTDVNGILYFVLDKGGNSYELWKSDGTGSGTVLLKSVVSTA</sequence>
<organism evidence="2 3">
    <name type="scientific">Rhodocytophaga aerolata</name>
    <dbReference type="NCBI Taxonomy" id="455078"/>
    <lineage>
        <taxon>Bacteria</taxon>
        <taxon>Pseudomonadati</taxon>
        <taxon>Bacteroidota</taxon>
        <taxon>Cytophagia</taxon>
        <taxon>Cytophagales</taxon>
        <taxon>Rhodocytophagaceae</taxon>
        <taxon>Rhodocytophaga</taxon>
    </lineage>
</organism>
<reference evidence="2" key="1">
    <citation type="submission" date="2023-07" db="EMBL/GenBank/DDBJ databases">
        <title>The genome sequence of Rhodocytophaga aerolata KACC 12507.</title>
        <authorList>
            <person name="Zhang X."/>
        </authorList>
    </citation>
    <scope>NUCLEOTIDE SEQUENCE</scope>
    <source>
        <strain evidence="2">KACC 12507</strain>
    </source>
</reference>
<evidence type="ECO:0000256" key="1">
    <source>
        <dbReference type="SAM" id="SignalP"/>
    </source>
</evidence>
<evidence type="ECO:0000313" key="3">
    <source>
        <dbReference type="Proteomes" id="UP001168528"/>
    </source>
</evidence>
<dbReference type="SUPFAM" id="SSF50956">
    <property type="entry name" value="Thermostable phytase (3-phytase)"/>
    <property type="match status" value="1"/>
</dbReference>
<accession>A0ABT8R8S6</accession>
<dbReference type="Proteomes" id="UP001168528">
    <property type="component" value="Unassembled WGS sequence"/>
</dbReference>
<comment type="caution">
    <text evidence="2">The sequence shown here is derived from an EMBL/GenBank/DDBJ whole genome shotgun (WGS) entry which is preliminary data.</text>
</comment>
<dbReference type="EMBL" id="JAUKPO010000008">
    <property type="protein sequence ID" value="MDO1447668.1"/>
    <property type="molecule type" value="Genomic_DNA"/>
</dbReference>
<feature type="signal peptide" evidence="1">
    <location>
        <begin position="1"/>
        <end position="22"/>
    </location>
</feature>
<protein>
    <recommendedName>
        <fullName evidence="4">Hyalin</fullName>
    </recommendedName>
</protein>
<keyword evidence="1" id="KW-0732">Signal</keyword>
<feature type="chain" id="PRO_5045605524" description="Hyalin" evidence="1">
    <location>
        <begin position="23"/>
        <end position="160"/>
    </location>
</feature>
<evidence type="ECO:0000313" key="2">
    <source>
        <dbReference type="EMBL" id="MDO1447668.1"/>
    </source>
</evidence>
<gene>
    <name evidence="2" type="ORF">Q0590_15465</name>
</gene>
<dbReference type="NCBIfam" id="TIGR04534">
    <property type="entry name" value="ELWxxDGT_rpt"/>
    <property type="match status" value="1"/>
</dbReference>
<keyword evidence="3" id="KW-1185">Reference proteome</keyword>
<proteinExistence type="predicted"/>
<evidence type="ECO:0008006" key="4">
    <source>
        <dbReference type="Google" id="ProtNLM"/>
    </source>
</evidence>